<feature type="compositionally biased region" description="Basic and acidic residues" evidence="1">
    <location>
        <begin position="13"/>
        <end position="38"/>
    </location>
</feature>
<dbReference type="Proteomes" id="UP000193067">
    <property type="component" value="Unassembled WGS sequence"/>
</dbReference>
<feature type="compositionally biased region" description="Low complexity" evidence="1">
    <location>
        <begin position="1"/>
        <end position="12"/>
    </location>
</feature>
<feature type="region of interest" description="Disordered" evidence="1">
    <location>
        <begin position="1"/>
        <end position="53"/>
    </location>
</feature>
<evidence type="ECO:0000313" key="3">
    <source>
        <dbReference type="Proteomes" id="UP000193067"/>
    </source>
</evidence>
<dbReference type="OrthoDB" id="2157103at2759"/>
<reference evidence="2 3" key="1">
    <citation type="journal article" date="2015" name="Biotechnol. Biofuels">
        <title>Enhanced degradation of softwood versus hardwood by the white-rot fungus Pycnoporus coccineus.</title>
        <authorList>
            <person name="Couturier M."/>
            <person name="Navarro D."/>
            <person name="Chevret D."/>
            <person name="Henrissat B."/>
            <person name="Piumi F."/>
            <person name="Ruiz-Duenas F.J."/>
            <person name="Martinez A.T."/>
            <person name="Grigoriev I.V."/>
            <person name="Riley R."/>
            <person name="Lipzen A."/>
            <person name="Berrin J.G."/>
            <person name="Master E.R."/>
            <person name="Rosso M.N."/>
        </authorList>
    </citation>
    <scope>NUCLEOTIDE SEQUENCE [LARGE SCALE GENOMIC DNA]</scope>
    <source>
        <strain evidence="2 3">BRFM310</strain>
    </source>
</reference>
<gene>
    <name evidence="2" type="ORF">PYCCODRAFT_1474517</name>
</gene>
<evidence type="ECO:0000313" key="2">
    <source>
        <dbReference type="EMBL" id="OSD06341.1"/>
    </source>
</evidence>
<accession>A0A1Y2J1N0</accession>
<protein>
    <submittedName>
        <fullName evidence="2">Uncharacterized protein</fullName>
    </submittedName>
</protein>
<name>A0A1Y2J1N0_TRAC3</name>
<keyword evidence="3" id="KW-1185">Reference proteome</keyword>
<proteinExistence type="predicted"/>
<evidence type="ECO:0000256" key="1">
    <source>
        <dbReference type="SAM" id="MobiDB-lite"/>
    </source>
</evidence>
<dbReference type="AlphaFoldDB" id="A0A1Y2J1N0"/>
<organism evidence="2 3">
    <name type="scientific">Trametes coccinea (strain BRFM310)</name>
    <name type="common">Pycnoporus coccineus</name>
    <dbReference type="NCBI Taxonomy" id="1353009"/>
    <lineage>
        <taxon>Eukaryota</taxon>
        <taxon>Fungi</taxon>
        <taxon>Dikarya</taxon>
        <taxon>Basidiomycota</taxon>
        <taxon>Agaricomycotina</taxon>
        <taxon>Agaricomycetes</taxon>
        <taxon>Polyporales</taxon>
        <taxon>Polyporaceae</taxon>
        <taxon>Trametes</taxon>
    </lineage>
</organism>
<sequence>MRGLASSSSSTDSSKDAHSRQSKSKRQDSHAAVDKDSADTTAEYDASPLQEPTRKMTLAERDAALMNSWKEREGSFANAEFEDGQVAEGYRRNVKANIFRYI</sequence>
<dbReference type="EMBL" id="KZ084090">
    <property type="protein sequence ID" value="OSD06341.1"/>
    <property type="molecule type" value="Genomic_DNA"/>
</dbReference>